<organism evidence="2 3">
    <name type="scientific">Methanothrix harundinacea (strain 6Ac)</name>
    <name type="common">Methanosaeta harundinacea</name>
    <dbReference type="NCBI Taxonomy" id="1110509"/>
    <lineage>
        <taxon>Archaea</taxon>
        <taxon>Methanobacteriati</taxon>
        <taxon>Methanobacteriota</taxon>
        <taxon>Stenosarchaea group</taxon>
        <taxon>Methanomicrobia</taxon>
        <taxon>Methanotrichales</taxon>
        <taxon>Methanotrichaceae</taxon>
        <taxon>Methanothrix</taxon>
    </lineage>
</organism>
<dbReference type="RefSeq" id="WP_014587009.1">
    <property type="nucleotide sequence ID" value="NC_017527.1"/>
</dbReference>
<dbReference type="HOGENOM" id="CLU_134269_1_1_2"/>
<dbReference type="PANTHER" id="PTHR40112">
    <property type="entry name" value="H2HPP ISOMERASE"/>
    <property type="match status" value="1"/>
</dbReference>
<dbReference type="STRING" id="1110509.Mhar_1461"/>
<proteinExistence type="predicted"/>
<feature type="domain" description="Cupin type-2" evidence="1">
    <location>
        <begin position="34"/>
        <end position="92"/>
    </location>
</feature>
<evidence type="ECO:0000313" key="3">
    <source>
        <dbReference type="Proteomes" id="UP000005877"/>
    </source>
</evidence>
<dbReference type="PATRIC" id="fig|1110509.7.peg.1628"/>
<dbReference type="GeneID" id="12510630"/>
<dbReference type="InterPro" id="IPR052535">
    <property type="entry name" value="Bacilysin_H2HPP_isomerase"/>
</dbReference>
<dbReference type="Pfam" id="PF07883">
    <property type="entry name" value="Cupin_2"/>
    <property type="match status" value="1"/>
</dbReference>
<keyword evidence="3" id="KW-1185">Reference proteome</keyword>
<sequence length="107" mass="11959">MFYKGEDEGYRQPLAGISQKTLVYGKESLLTEFRLSRGSHLPQHSHPQEQTGYMVSGRMLLSIGSEEFEAERGDSWCIPGGVEHGALILEDSVAVEIFSPIRTDYIP</sequence>
<dbReference type="InterPro" id="IPR013096">
    <property type="entry name" value="Cupin_2"/>
</dbReference>
<reference evidence="2 3" key="1">
    <citation type="journal article" date="2012" name="PLoS ONE">
        <title>The genome characteristics and predicted function of methyl-group oxidation pathway in the obligate aceticlastic methanogens, Methanosaeta spp.</title>
        <authorList>
            <person name="Zhu J."/>
            <person name="Zheng H."/>
            <person name="Ai G."/>
            <person name="Zhang G."/>
            <person name="Liu D."/>
            <person name="Liu X."/>
            <person name="Dong X."/>
        </authorList>
    </citation>
    <scope>NUCLEOTIDE SEQUENCE [LARGE SCALE GENOMIC DNA]</scope>
    <source>
        <strain evidence="2 3">6Ac</strain>
    </source>
</reference>
<dbReference type="Proteomes" id="UP000005877">
    <property type="component" value="Chromosome"/>
</dbReference>
<gene>
    <name evidence="2" type="ordered locus">Mhar_1461</name>
</gene>
<name>G7WNY4_METH6</name>
<protein>
    <submittedName>
        <fullName evidence="2">Cupin 2 conserved barrel domain protein</fullName>
    </submittedName>
</protein>
<evidence type="ECO:0000313" key="2">
    <source>
        <dbReference type="EMBL" id="AET64825.1"/>
    </source>
</evidence>
<dbReference type="InterPro" id="IPR014710">
    <property type="entry name" value="RmlC-like_jellyroll"/>
</dbReference>
<dbReference type="EMBL" id="CP003117">
    <property type="protein sequence ID" value="AET64825.1"/>
    <property type="molecule type" value="Genomic_DNA"/>
</dbReference>
<evidence type="ECO:0000259" key="1">
    <source>
        <dbReference type="Pfam" id="PF07883"/>
    </source>
</evidence>
<dbReference type="OrthoDB" id="114121at2157"/>
<dbReference type="AlphaFoldDB" id="G7WNY4"/>
<dbReference type="CDD" id="cd02238">
    <property type="entry name" value="cupin_KdgF"/>
    <property type="match status" value="1"/>
</dbReference>
<dbReference type="Gene3D" id="2.60.120.10">
    <property type="entry name" value="Jelly Rolls"/>
    <property type="match status" value="1"/>
</dbReference>
<accession>G7WNY4</accession>
<dbReference type="SUPFAM" id="SSF51182">
    <property type="entry name" value="RmlC-like cupins"/>
    <property type="match status" value="1"/>
</dbReference>
<dbReference type="KEGG" id="mhi:Mhar_1461"/>
<dbReference type="InterPro" id="IPR011051">
    <property type="entry name" value="RmlC_Cupin_sf"/>
</dbReference>
<dbReference type="PANTHER" id="PTHR40112:SF1">
    <property type="entry name" value="H2HPP ISOMERASE"/>
    <property type="match status" value="1"/>
</dbReference>